<name>A0A0F8VTN6_9ZZZZ</name>
<organism evidence="1">
    <name type="scientific">marine sediment metagenome</name>
    <dbReference type="NCBI Taxonomy" id="412755"/>
    <lineage>
        <taxon>unclassified sequences</taxon>
        <taxon>metagenomes</taxon>
        <taxon>ecological metagenomes</taxon>
    </lineage>
</organism>
<reference evidence="1" key="1">
    <citation type="journal article" date="2015" name="Nature">
        <title>Complex archaea that bridge the gap between prokaryotes and eukaryotes.</title>
        <authorList>
            <person name="Spang A."/>
            <person name="Saw J.H."/>
            <person name="Jorgensen S.L."/>
            <person name="Zaremba-Niedzwiedzka K."/>
            <person name="Martijn J."/>
            <person name="Lind A.E."/>
            <person name="van Eijk R."/>
            <person name="Schleper C."/>
            <person name="Guy L."/>
            <person name="Ettema T.J."/>
        </authorList>
    </citation>
    <scope>NUCLEOTIDE SEQUENCE</scope>
</reference>
<comment type="caution">
    <text evidence="1">The sequence shown here is derived from an EMBL/GenBank/DDBJ whole genome shotgun (WGS) entry which is preliminary data.</text>
</comment>
<accession>A0A0F8VTN6</accession>
<gene>
    <name evidence="1" type="ORF">LCGC14_3152500</name>
</gene>
<dbReference type="Gene3D" id="3.30.420.280">
    <property type="match status" value="1"/>
</dbReference>
<sequence>DKGFDWWSKFLKEKPYTYLRHFAPHDIKVPEMSSGRSRMDIAKDLGIKFEVVPNLGVADGVHAGRLMFSRLWVDENRCQLWLDYIAQYRREWDDNKGMFKDKPLHDFTSHAADMYRYSAVSEDLMNSERGALLTDTLPTTAKSGIIVKSGHVSEEEMLPREDKTDWRYQ</sequence>
<proteinExistence type="predicted"/>
<protein>
    <submittedName>
        <fullName evidence="1">Uncharacterized protein</fullName>
    </submittedName>
</protein>
<feature type="non-terminal residue" evidence="1">
    <location>
        <position position="1"/>
    </location>
</feature>
<evidence type="ECO:0000313" key="1">
    <source>
        <dbReference type="EMBL" id="KKK47702.1"/>
    </source>
</evidence>
<dbReference type="EMBL" id="LAZR01069438">
    <property type="protein sequence ID" value="KKK47702.1"/>
    <property type="molecule type" value="Genomic_DNA"/>
</dbReference>
<dbReference type="AlphaFoldDB" id="A0A0F8VTN6"/>